<evidence type="ECO:0008006" key="6">
    <source>
        <dbReference type="Google" id="ProtNLM"/>
    </source>
</evidence>
<protein>
    <recommendedName>
        <fullName evidence="6">Tetratricopeptide repeat protein</fullName>
    </recommendedName>
</protein>
<evidence type="ECO:0000256" key="1">
    <source>
        <dbReference type="PROSITE-ProRule" id="PRU00339"/>
    </source>
</evidence>
<evidence type="ECO:0000256" key="3">
    <source>
        <dbReference type="SAM" id="Phobius"/>
    </source>
</evidence>
<dbReference type="EMBL" id="QKZK01000003">
    <property type="protein sequence ID" value="PZX20131.1"/>
    <property type="molecule type" value="Genomic_DNA"/>
</dbReference>
<reference evidence="4 5" key="1">
    <citation type="submission" date="2018-06" db="EMBL/GenBank/DDBJ databases">
        <title>Genomic Encyclopedia of Archaeal and Bacterial Type Strains, Phase II (KMG-II): from individual species to whole genera.</title>
        <authorList>
            <person name="Goeker M."/>
        </authorList>
    </citation>
    <scope>NUCLEOTIDE SEQUENCE [LARGE SCALE GENOMIC DNA]</scope>
    <source>
        <strain evidence="4 5">DSM 6779</strain>
    </source>
</reference>
<sequence length="306" mass="34897">MKEQENVERYLRGEMSDVEKSAFEANLQHDEKLKNAVEVQRQLIEQLRSRANAEQQIKAAKEELAQAEGNNDEWNEETVSQSELETTLVTQIRTRALVEEQIKRAREEMEEERADKQLTITMRPRRKLIGYVTFAAAMIAGVVMIWQPTQLSNDAFVEKYAGLVPTSITISTTTNDLVRGNNTLIEGMTAQESEIAIAAIKQIAARDYPNAEKLLQSIESLHEKNARLYFYLGLSRLLQKKDCVGIFEELNRDNASFGADVLYYLSLAYIQNGNLSKAKTAIQKMQALYPHQSSLSKAMLKELRWF</sequence>
<feature type="coiled-coil region" evidence="2">
    <location>
        <begin position="30"/>
        <end position="119"/>
    </location>
</feature>
<keyword evidence="3" id="KW-0812">Transmembrane</keyword>
<evidence type="ECO:0000256" key="2">
    <source>
        <dbReference type="SAM" id="Coils"/>
    </source>
</evidence>
<dbReference type="InterPro" id="IPR019734">
    <property type="entry name" value="TPR_rpt"/>
</dbReference>
<dbReference type="Gene3D" id="1.25.40.10">
    <property type="entry name" value="Tetratricopeptide repeat domain"/>
    <property type="match status" value="1"/>
</dbReference>
<dbReference type="PROSITE" id="PS50005">
    <property type="entry name" value="TPR"/>
    <property type="match status" value="1"/>
</dbReference>
<dbReference type="RefSeq" id="WP_111444304.1">
    <property type="nucleotide sequence ID" value="NZ_QKZK01000003.1"/>
</dbReference>
<keyword evidence="5" id="KW-1185">Reference proteome</keyword>
<comment type="caution">
    <text evidence="4">The sequence shown here is derived from an EMBL/GenBank/DDBJ whole genome shotgun (WGS) entry which is preliminary data.</text>
</comment>
<keyword evidence="3" id="KW-1133">Transmembrane helix</keyword>
<keyword evidence="2" id="KW-0175">Coiled coil</keyword>
<accession>A0A2W7NI66</accession>
<evidence type="ECO:0000313" key="5">
    <source>
        <dbReference type="Proteomes" id="UP000249239"/>
    </source>
</evidence>
<organism evidence="4 5">
    <name type="scientific">Breznakibacter xylanolyticus</name>
    <dbReference type="NCBI Taxonomy" id="990"/>
    <lineage>
        <taxon>Bacteria</taxon>
        <taxon>Pseudomonadati</taxon>
        <taxon>Bacteroidota</taxon>
        <taxon>Bacteroidia</taxon>
        <taxon>Marinilabiliales</taxon>
        <taxon>Marinilabiliaceae</taxon>
        <taxon>Breznakibacter</taxon>
    </lineage>
</organism>
<keyword evidence="3" id="KW-0472">Membrane</keyword>
<dbReference type="SUPFAM" id="SSF48452">
    <property type="entry name" value="TPR-like"/>
    <property type="match status" value="1"/>
</dbReference>
<proteinExistence type="predicted"/>
<evidence type="ECO:0000313" key="4">
    <source>
        <dbReference type="EMBL" id="PZX20131.1"/>
    </source>
</evidence>
<dbReference type="OrthoDB" id="1451921at2"/>
<dbReference type="InterPro" id="IPR011990">
    <property type="entry name" value="TPR-like_helical_dom_sf"/>
</dbReference>
<dbReference type="AlphaFoldDB" id="A0A2W7NI66"/>
<name>A0A2W7NI66_9BACT</name>
<feature type="transmembrane region" description="Helical" evidence="3">
    <location>
        <begin position="128"/>
        <end position="146"/>
    </location>
</feature>
<gene>
    <name evidence="4" type="ORF">LX69_00584</name>
</gene>
<feature type="repeat" description="TPR" evidence="1">
    <location>
        <begin position="259"/>
        <end position="292"/>
    </location>
</feature>
<keyword evidence="1" id="KW-0802">TPR repeat</keyword>
<dbReference type="Proteomes" id="UP000249239">
    <property type="component" value="Unassembled WGS sequence"/>
</dbReference>